<feature type="region of interest" description="Disordered" evidence="1">
    <location>
        <begin position="176"/>
        <end position="257"/>
    </location>
</feature>
<organism evidence="3 4">
    <name type="scientific">Exophiala viscosa</name>
    <dbReference type="NCBI Taxonomy" id="2486360"/>
    <lineage>
        <taxon>Eukaryota</taxon>
        <taxon>Fungi</taxon>
        <taxon>Dikarya</taxon>
        <taxon>Ascomycota</taxon>
        <taxon>Pezizomycotina</taxon>
        <taxon>Eurotiomycetes</taxon>
        <taxon>Chaetothyriomycetidae</taxon>
        <taxon>Chaetothyriales</taxon>
        <taxon>Herpotrichiellaceae</taxon>
        <taxon>Exophiala</taxon>
    </lineage>
</organism>
<keyword evidence="2" id="KW-0812">Transmembrane</keyword>
<name>A0AAN6I9M6_9EURO</name>
<keyword evidence="2" id="KW-1133">Transmembrane helix</keyword>
<keyword evidence="2" id="KW-0472">Membrane</keyword>
<dbReference type="AlphaFoldDB" id="A0AAN6I9M6"/>
<accession>A0AAN6I9M6</accession>
<protein>
    <submittedName>
        <fullName evidence="3">Uncharacterized protein</fullName>
    </submittedName>
</protein>
<reference evidence="3" key="1">
    <citation type="journal article" date="2022" name="bioRxiv">
        <title>Deciphering the potential niche of two novel black yeast fungi from a biological soil crust based on their genomes, phenotypes, and melanin regulation.</title>
        <authorList>
            <consortium name="DOE Joint Genome Institute"/>
            <person name="Carr E.C."/>
            <person name="Barton Q."/>
            <person name="Grambo S."/>
            <person name="Sullivan M."/>
            <person name="Renfro C.M."/>
            <person name="Kuo A."/>
            <person name="Pangilinan J."/>
            <person name="Lipzen A."/>
            <person name="Keymanesh K."/>
            <person name="Savage E."/>
            <person name="Barry K."/>
            <person name="Grigoriev I.V."/>
            <person name="Riekhof W.R."/>
            <person name="Harris S.S."/>
        </authorList>
    </citation>
    <scope>NUCLEOTIDE SEQUENCE</scope>
    <source>
        <strain evidence="3">JF 03-4F</strain>
    </source>
</reference>
<comment type="caution">
    <text evidence="3">The sequence shown here is derived from an EMBL/GenBank/DDBJ whole genome shotgun (WGS) entry which is preliminary data.</text>
</comment>
<proteinExistence type="predicted"/>
<feature type="compositionally biased region" description="Low complexity" evidence="1">
    <location>
        <begin position="241"/>
        <end position="250"/>
    </location>
</feature>
<feature type="transmembrane region" description="Helical" evidence="2">
    <location>
        <begin position="19"/>
        <end position="37"/>
    </location>
</feature>
<feature type="compositionally biased region" description="Polar residues" evidence="1">
    <location>
        <begin position="231"/>
        <end position="240"/>
    </location>
</feature>
<evidence type="ECO:0000256" key="1">
    <source>
        <dbReference type="SAM" id="MobiDB-lite"/>
    </source>
</evidence>
<feature type="compositionally biased region" description="Low complexity" evidence="1">
    <location>
        <begin position="176"/>
        <end position="195"/>
    </location>
</feature>
<sequence length="466" mass="50866">MSNSEPVCSQAARKQPTNLITFAVFTILSLLPFFLPFHHHIERADTLHSLDLMFPNNNSPFFFQGFGSNNGQWHNNALNPNAGAYVPNPAGQGQNQQPWGQFNPPNGPLGQQGMAQPGMAWNGQTGWNSQVGTAMGQPMGQPMVPNNGMSMIPTQLPQGDPQVLQLQQERLSLQGQMQHLQTQQQLSSMQEQMDQIQHTIQGIRRPANSRGRGRGRGGGSRNPRNAGRGNLNDNTNSGQDNTNHARNNPRNNRRGRSALAVLNPGRVGRHQDNADRQQQLQRLQERVQVFEQQHGRMPNNTVPPPQANAAPVNNVTQRGVAGGTQAAYGAGFTQGHQAGLQQGVNATARGLMTQAMAGLIQDLVEETVRRELNNLRRVTELPDEEGRSSSNPWCRCLKRFDSTGSQGAIPETKSSHLMLVDGVVFPNLSPAPCDVVAGSSLKEADQMASTVFYTARPRRPGLFMAG</sequence>
<evidence type="ECO:0000313" key="3">
    <source>
        <dbReference type="EMBL" id="KAI1609757.1"/>
    </source>
</evidence>
<evidence type="ECO:0000256" key="2">
    <source>
        <dbReference type="SAM" id="Phobius"/>
    </source>
</evidence>
<dbReference type="EMBL" id="MU404359">
    <property type="protein sequence ID" value="KAI1609757.1"/>
    <property type="molecule type" value="Genomic_DNA"/>
</dbReference>
<feature type="compositionally biased region" description="Low complexity" evidence="1">
    <location>
        <begin position="221"/>
        <end position="230"/>
    </location>
</feature>
<keyword evidence="4" id="KW-1185">Reference proteome</keyword>
<evidence type="ECO:0000313" key="4">
    <source>
        <dbReference type="Proteomes" id="UP001203852"/>
    </source>
</evidence>
<dbReference type="Proteomes" id="UP001203852">
    <property type="component" value="Unassembled WGS sequence"/>
</dbReference>
<gene>
    <name evidence="3" type="ORF">EDD36DRAFT_421837</name>
</gene>